<dbReference type="AlphaFoldDB" id="A0A2I0L6G6"/>
<dbReference type="Proteomes" id="UP000233551">
    <property type="component" value="Unassembled WGS sequence"/>
</dbReference>
<accession>A0A2I0L6G6</accession>
<name>A0A2I0L6G6_PUNGR</name>
<keyword evidence="3" id="KW-1185">Reference proteome</keyword>
<gene>
    <name evidence="2" type="ORF">CRG98_003308</name>
</gene>
<sequence length="96" mass="10915">MGRIPKRYDCSKEIPVYSASPYVTDLLKRRCYSIKISRKLRKTVNKEASKGSGKPKPSKCPQWSRHAVRTRMCSRLGPHACDRIAQLRDVNLPGDA</sequence>
<comment type="caution">
    <text evidence="2">The sequence shown here is derived from an EMBL/GenBank/DDBJ whole genome shotgun (WGS) entry which is preliminary data.</text>
</comment>
<dbReference type="EMBL" id="PGOL01000124">
    <property type="protein sequence ID" value="PKI76302.1"/>
    <property type="molecule type" value="Genomic_DNA"/>
</dbReference>
<reference evidence="2 3" key="1">
    <citation type="submission" date="2017-11" db="EMBL/GenBank/DDBJ databases">
        <title>De-novo sequencing of pomegranate (Punica granatum L.) genome.</title>
        <authorList>
            <person name="Akparov Z."/>
            <person name="Amiraslanov A."/>
            <person name="Hajiyeva S."/>
            <person name="Abbasov M."/>
            <person name="Kaur K."/>
            <person name="Hamwieh A."/>
            <person name="Solovyev V."/>
            <person name="Salamov A."/>
            <person name="Braich B."/>
            <person name="Kosarev P."/>
            <person name="Mahmoud A."/>
            <person name="Hajiyev E."/>
            <person name="Babayeva S."/>
            <person name="Izzatullayeva V."/>
            <person name="Mammadov A."/>
            <person name="Mammadov A."/>
            <person name="Sharifova S."/>
            <person name="Ojaghi J."/>
            <person name="Eynullazada K."/>
            <person name="Bayramov B."/>
            <person name="Abdulazimova A."/>
            <person name="Shahmuradov I."/>
        </authorList>
    </citation>
    <scope>NUCLEOTIDE SEQUENCE [LARGE SCALE GENOMIC DNA]</scope>
    <source>
        <strain evidence="3">cv. AG2017</strain>
        <tissue evidence="2">Leaf</tissue>
    </source>
</reference>
<organism evidence="2 3">
    <name type="scientific">Punica granatum</name>
    <name type="common">Pomegranate</name>
    <dbReference type="NCBI Taxonomy" id="22663"/>
    <lineage>
        <taxon>Eukaryota</taxon>
        <taxon>Viridiplantae</taxon>
        <taxon>Streptophyta</taxon>
        <taxon>Embryophyta</taxon>
        <taxon>Tracheophyta</taxon>
        <taxon>Spermatophyta</taxon>
        <taxon>Magnoliopsida</taxon>
        <taxon>eudicotyledons</taxon>
        <taxon>Gunneridae</taxon>
        <taxon>Pentapetalae</taxon>
        <taxon>rosids</taxon>
        <taxon>malvids</taxon>
        <taxon>Myrtales</taxon>
        <taxon>Lythraceae</taxon>
        <taxon>Punica</taxon>
    </lineage>
</organism>
<evidence type="ECO:0000256" key="1">
    <source>
        <dbReference type="SAM" id="MobiDB-lite"/>
    </source>
</evidence>
<evidence type="ECO:0000313" key="2">
    <source>
        <dbReference type="EMBL" id="PKI76302.1"/>
    </source>
</evidence>
<feature type="region of interest" description="Disordered" evidence="1">
    <location>
        <begin position="43"/>
        <end position="63"/>
    </location>
</feature>
<proteinExistence type="predicted"/>
<protein>
    <submittedName>
        <fullName evidence="2">Uncharacterized protein</fullName>
    </submittedName>
</protein>
<evidence type="ECO:0000313" key="3">
    <source>
        <dbReference type="Proteomes" id="UP000233551"/>
    </source>
</evidence>